<reference evidence="2" key="1">
    <citation type="submission" date="2005-10" db="EMBL/GenBank/DDBJ databases">
        <authorList>
            <person name="Loftus B.J."/>
            <person name="Nene V.M."/>
            <person name="Hannick L.I."/>
            <person name="Bidwell S."/>
            <person name="Haas B."/>
            <person name="Amedeo P."/>
            <person name="Orvis J."/>
            <person name="Wortman J.R."/>
            <person name="White O.R."/>
            <person name="Salzberg S."/>
            <person name="Shumway M."/>
            <person name="Koo H."/>
            <person name="Zhao Y."/>
            <person name="Holmes M."/>
            <person name="Miller J."/>
            <person name="Schatz M."/>
            <person name="Pop M."/>
            <person name="Pai G."/>
            <person name="Utterback T."/>
            <person name="Rogers Y.-H."/>
            <person name="Kravitz S."/>
            <person name="Fraser C.M."/>
        </authorList>
    </citation>
    <scope>NUCLEOTIDE SEQUENCE</scope>
    <source>
        <strain evidence="2">Liverpool</strain>
    </source>
</reference>
<dbReference type="OrthoDB" id="7764827at2759"/>
<sequence length="137" mass="14456">MKFVATIVIMVIAAVAEASHIPSIHAHHGFNYAAAPVITYAAHHGPTVVRSNAHHAWVHHGYPQVAAYKSYAHHVPAAVTAYGGHWDHHHVPASVAVPVHHSATYVAANPGAVHKAPLAGHLVNQKSLNLASASGTW</sequence>
<dbReference type="KEGG" id="aag:5573906"/>
<dbReference type="Pfam" id="PF15955">
    <property type="entry name" value="Cuticle_4"/>
    <property type="match status" value="1"/>
</dbReference>
<dbReference type="EMBL" id="CH477236">
    <property type="protein sequence ID" value="EAT46601.1"/>
    <property type="molecule type" value="Genomic_DNA"/>
</dbReference>
<dbReference type="PANTHER" id="PTHR12336:SF0">
    <property type="entry name" value="ADULT CUTICLE PROTEIN 1-RELATED"/>
    <property type="match status" value="1"/>
</dbReference>
<feature type="signal peptide" evidence="1">
    <location>
        <begin position="1"/>
        <end position="18"/>
    </location>
</feature>
<dbReference type="InterPro" id="IPR031874">
    <property type="entry name" value="Cuticle_Acp1"/>
</dbReference>
<evidence type="ECO:0000256" key="1">
    <source>
        <dbReference type="SAM" id="SignalP"/>
    </source>
</evidence>
<evidence type="ECO:0000313" key="3">
    <source>
        <dbReference type="Proteomes" id="UP000682892"/>
    </source>
</evidence>
<keyword evidence="1" id="KW-0732">Signal</keyword>
<dbReference type="Proteomes" id="UP000682892">
    <property type="component" value="Unassembled WGS sequence"/>
</dbReference>
<dbReference type="AlphaFoldDB" id="A0A1S4F122"/>
<proteinExistence type="predicted"/>
<dbReference type="PANTHER" id="PTHR12336">
    <property type="entry name" value="ADULT CUTICLE PROTEIN 1-RELATED"/>
    <property type="match status" value="1"/>
</dbReference>
<feature type="chain" id="PRO_5036455120" evidence="1">
    <location>
        <begin position="19"/>
        <end position="137"/>
    </location>
</feature>
<protein>
    <submittedName>
        <fullName evidence="2">AAEL002212-PA</fullName>
    </submittedName>
</protein>
<accession>A0A1S4F122</accession>
<evidence type="ECO:0000313" key="2">
    <source>
        <dbReference type="EMBL" id="EAT46601.1"/>
    </source>
</evidence>
<reference evidence="2" key="2">
    <citation type="journal article" date="2007" name="Science">
        <title>Genome sequence of Aedes aegypti, a major arbovirus vector.</title>
        <authorList>
            <person name="Nene V."/>
            <person name="Wortman J.R."/>
            <person name="Lawson D."/>
            <person name="Haas B."/>
            <person name="Kodira C."/>
            <person name="Tu Z.J."/>
            <person name="Loftus B."/>
            <person name="Xi Z."/>
            <person name="Megy K."/>
            <person name="Grabherr M."/>
            <person name="Ren Q."/>
            <person name="Zdobnov E.M."/>
            <person name="Lobo N.F."/>
            <person name="Campbell K.S."/>
            <person name="Brown S.E."/>
            <person name="Bonaldo M.F."/>
            <person name="Zhu J."/>
            <person name="Sinkins S.P."/>
            <person name="Hogenkamp D.G."/>
            <person name="Amedeo P."/>
            <person name="Arensburger P."/>
            <person name="Atkinson P.W."/>
            <person name="Bidwell S."/>
            <person name="Biedler J."/>
            <person name="Birney E."/>
            <person name="Bruggner R.V."/>
            <person name="Costas J."/>
            <person name="Coy M.R."/>
            <person name="Crabtree J."/>
            <person name="Crawford M."/>
            <person name="Debruyn B."/>
            <person name="Decaprio D."/>
            <person name="Eiglmeier K."/>
            <person name="Eisenstadt E."/>
            <person name="El-Dorry H."/>
            <person name="Gelbart W.M."/>
            <person name="Gomes S.L."/>
            <person name="Hammond M."/>
            <person name="Hannick L.I."/>
            <person name="Hogan J.R."/>
            <person name="Holmes M.H."/>
            <person name="Jaffe D."/>
            <person name="Johnston J.S."/>
            <person name="Kennedy R.C."/>
            <person name="Koo H."/>
            <person name="Kravitz S."/>
            <person name="Kriventseva E.V."/>
            <person name="Kulp D."/>
            <person name="Labutti K."/>
            <person name="Lee E."/>
            <person name="Li S."/>
            <person name="Lovin D.D."/>
            <person name="Mao C."/>
            <person name="Mauceli E."/>
            <person name="Menck C.F."/>
            <person name="Miller J.R."/>
            <person name="Montgomery P."/>
            <person name="Mori A."/>
            <person name="Nascimento A.L."/>
            <person name="Naveira H.F."/>
            <person name="Nusbaum C."/>
            <person name="O'leary S."/>
            <person name="Orvis J."/>
            <person name="Pertea M."/>
            <person name="Quesneville H."/>
            <person name="Reidenbach K.R."/>
            <person name="Rogers Y.H."/>
            <person name="Roth C.W."/>
            <person name="Schneider J.R."/>
            <person name="Schatz M."/>
            <person name="Shumway M."/>
            <person name="Stanke M."/>
            <person name="Stinson E.O."/>
            <person name="Tubio J.M."/>
            <person name="Vanzee J.P."/>
            <person name="Verjovski-Almeida S."/>
            <person name="Werner D."/>
            <person name="White O."/>
            <person name="Wyder S."/>
            <person name="Zeng Q."/>
            <person name="Zhao Q."/>
            <person name="Zhao Y."/>
            <person name="Hill C.A."/>
            <person name="Raikhel A.S."/>
            <person name="Soares M.B."/>
            <person name="Knudson D.L."/>
            <person name="Lee N.H."/>
            <person name="Galagan J."/>
            <person name="Salzberg S.L."/>
            <person name="Paulsen I.T."/>
            <person name="Dimopoulos G."/>
            <person name="Collins F.H."/>
            <person name="Birren B."/>
            <person name="Fraser-Liggett C.M."/>
            <person name="Severson D.W."/>
        </authorList>
    </citation>
    <scope>NUCLEOTIDE SEQUENCE [LARGE SCALE GENOMIC DNA]</scope>
    <source>
        <strain evidence="2">Liverpool</strain>
    </source>
</reference>
<dbReference type="HOGENOM" id="CLU_098054_1_0_1"/>
<name>A0A1S4F122_AEDAE</name>
<organism evidence="2 3">
    <name type="scientific">Aedes aegypti</name>
    <name type="common">Yellowfever mosquito</name>
    <name type="synonym">Culex aegypti</name>
    <dbReference type="NCBI Taxonomy" id="7159"/>
    <lineage>
        <taxon>Eukaryota</taxon>
        <taxon>Metazoa</taxon>
        <taxon>Ecdysozoa</taxon>
        <taxon>Arthropoda</taxon>
        <taxon>Hexapoda</taxon>
        <taxon>Insecta</taxon>
        <taxon>Pterygota</taxon>
        <taxon>Neoptera</taxon>
        <taxon>Endopterygota</taxon>
        <taxon>Diptera</taxon>
        <taxon>Nematocera</taxon>
        <taxon>Culicoidea</taxon>
        <taxon>Culicidae</taxon>
        <taxon>Culicinae</taxon>
        <taxon>Aedini</taxon>
        <taxon>Aedes</taxon>
        <taxon>Stegomyia</taxon>
    </lineage>
</organism>
<reference evidence="2" key="3">
    <citation type="submission" date="2012-09" db="EMBL/GenBank/DDBJ databases">
        <authorList>
            <consortium name="VectorBase"/>
        </authorList>
    </citation>
    <scope>NUCLEOTIDE SEQUENCE</scope>
    <source>
        <strain evidence="2">Liverpool</strain>
    </source>
</reference>
<gene>
    <name evidence="2" type="ORF">AaeL_AAEL002212</name>
</gene>
<dbReference type="OMA" id="HYAGHHI"/>